<accession>H6SPI8</accession>
<sequence>MEMRGLSAHNSATPFRLARARRSIPMVSQRLSSFCLAWGACVLAALLAGMAPASAAEVTLRFAHFWPAVSGPHRDVYQAWADAVTQASGGRIAVELYPGATLTKAPAQYDAVRSRLADVTATIQGYTANRFPLSQIVELPGLVKNGKHGACILQALYDDGLIKDEYRDTHPLFFFTHGPGHLHTRERVVKTPADLAGLRLRRPTVVTGALLESLGAKPVALPAPETYPAMQRGVIDGAALPWEAMGSFRLNELAPYHTEVGGLYTLAFVVTMNSDVYNALPPDLKAVLTAHSGAAWAEKAGRVFDGLDTVGRDEALKAGHTVVTIEGGADNPAWKPALDQATDAYLTDLETRGLPARAVYARAKALAASCSP</sequence>
<dbReference type="InterPro" id="IPR038404">
    <property type="entry name" value="TRAP_DctP_sf"/>
</dbReference>
<reference evidence="2 3" key="1">
    <citation type="submission" date="2012-02" db="EMBL/GenBank/DDBJ databases">
        <title>Shotgun genome sequence of Phaeospirillum photometricum DSM 122.</title>
        <authorList>
            <person name="Duquesne K."/>
            <person name="Sturgis J."/>
        </authorList>
    </citation>
    <scope>NUCLEOTIDE SEQUENCE [LARGE SCALE GENOMIC DNA]</scope>
    <source>
        <strain evidence="3">DSM122</strain>
    </source>
</reference>
<dbReference type="KEGG" id="rpm:RSPPHO_02887"/>
<dbReference type="GO" id="GO:0055085">
    <property type="term" value="P:transmembrane transport"/>
    <property type="evidence" value="ECO:0007669"/>
    <property type="project" value="InterPro"/>
</dbReference>
<evidence type="ECO:0000313" key="3">
    <source>
        <dbReference type="Proteomes" id="UP000033220"/>
    </source>
</evidence>
<keyword evidence="1" id="KW-0732">Signal</keyword>
<dbReference type="STRING" id="1150469.RSPPHO_02887"/>
<dbReference type="NCBIfam" id="NF037995">
    <property type="entry name" value="TRAP_S1"/>
    <property type="match status" value="1"/>
</dbReference>
<dbReference type="Proteomes" id="UP000033220">
    <property type="component" value="Chromosome DSM 122"/>
</dbReference>
<dbReference type="InterPro" id="IPR018389">
    <property type="entry name" value="DctP_fam"/>
</dbReference>
<gene>
    <name evidence="2" type="ORF">RSPPHO_02887</name>
</gene>
<keyword evidence="3" id="KW-1185">Reference proteome</keyword>
<dbReference type="Gene3D" id="3.40.190.170">
    <property type="entry name" value="Bacterial extracellular solute-binding protein, family 7"/>
    <property type="match status" value="1"/>
</dbReference>
<dbReference type="PATRIC" id="fig|1150469.3.peg.3260"/>
<dbReference type="Pfam" id="PF03480">
    <property type="entry name" value="DctP"/>
    <property type="match status" value="1"/>
</dbReference>
<dbReference type="eggNOG" id="COG1638">
    <property type="taxonomic scope" value="Bacteria"/>
</dbReference>
<dbReference type="PANTHER" id="PTHR33376:SF15">
    <property type="entry name" value="BLL6794 PROTEIN"/>
    <property type="match status" value="1"/>
</dbReference>
<dbReference type="AlphaFoldDB" id="H6SPI8"/>
<evidence type="ECO:0000256" key="1">
    <source>
        <dbReference type="ARBA" id="ARBA00022729"/>
    </source>
</evidence>
<dbReference type="PANTHER" id="PTHR33376">
    <property type="match status" value="1"/>
</dbReference>
<protein>
    <submittedName>
        <fullName evidence="2">TRAP-type C4-dicarboxylate transport system</fullName>
    </submittedName>
</protein>
<dbReference type="HOGENOM" id="CLU_036176_2_0_5"/>
<name>H6SPI8_PARPM</name>
<evidence type="ECO:0000313" key="2">
    <source>
        <dbReference type="EMBL" id="CCG09513.1"/>
    </source>
</evidence>
<dbReference type="EMBL" id="HE663493">
    <property type="protein sequence ID" value="CCG09513.1"/>
    <property type="molecule type" value="Genomic_DNA"/>
</dbReference>
<proteinExistence type="predicted"/>
<dbReference type="CDD" id="cd13665">
    <property type="entry name" value="PBP2_TRAP_Dctp3_4"/>
    <property type="match status" value="1"/>
</dbReference>
<organism evidence="2 3">
    <name type="scientific">Pararhodospirillum photometricum DSM 122</name>
    <dbReference type="NCBI Taxonomy" id="1150469"/>
    <lineage>
        <taxon>Bacteria</taxon>
        <taxon>Pseudomonadati</taxon>
        <taxon>Pseudomonadota</taxon>
        <taxon>Alphaproteobacteria</taxon>
        <taxon>Rhodospirillales</taxon>
        <taxon>Rhodospirillaceae</taxon>
        <taxon>Pararhodospirillum</taxon>
    </lineage>
</organism>